<evidence type="ECO:0000313" key="5">
    <source>
        <dbReference type="Proteomes" id="UP000887013"/>
    </source>
</evidence>
<feature type="transmembrane region" description="Helical" evidence="1">
    <location>
        <begin position="517"/>
        <end position="542"/>
    </location>
</feature>
<gene>
    <name evidence="4" type="primary">Oacyl</name>
    <name evidence="4" type="ORF">NPIL_460251</name>
</gene>
<dbReference type="OrthoDB" id="6430164at2759"/>
<keyword evidence="2" id="KW-0732">Signal</keyword>
<dbReference type="Proteomes" id="UP000887013">
    <property type="component" value="Unassembled WGS sequence"/>
</dbReference>
<comment type="caution">
    <text evidence="4">The sequence shown here is derived from an EMBL/GenBank/DDBJ whole genome shotgun (WGS) entry which is preliminary data.</text>
</comment>
<keyword evidence="1" id="KW-0812">Transmembrane</keyword>
<keyword evidence="1" id="KW-0472">Membrane</keyword>
<evidence type="ECO:0000256" key="1">
    <source>
        <dbReference type="SAM" id="Phobius"/>
    </source>
</evidence>
<feature type="transmembrane region" description="Helical" evidence="1">
    <location>
        <begin position="588"/>
        <end position="609"/>
    </location>
</feature>
<evidence type="ECO:0000256" key="2">
    <source>
        <dbReference type="SAM" id="SignalP"/>
    </source>
</evidence>
<accession>A0A8X6NHW5</accession>
<organism evidence="4 5">
    <name type="scientific">Nephila pilipes</name>
    <name type="common">Giant wood spider</name>
    <name type="synonym">Nephila maculata</name>
    <dbReference type="NCBI Taxonomy" id="299642"/>
    <lineage>
        <taxon>Eukaryota</taxon>
        <taxon>Metazoa</taxon>
        <taxon>Ecdysozoa</taxon>
        <taxon>Arthropoda</taxon>
        <taxon>Chelicerata</taxon>
        <taxon>Arachnida</taxon>
        <taxon>Araneae</taxon>
        <taxon>Araneomorphae</taxon>
        <taxon>Entelegynae</taxon>
        <taxon>Araneoidea</taxon>
        <taxon>Nephilidae</taxon>
        <taxon>Nephila</taxon>
    </lineage>
</organism>
<protein>
    <submittedName>
        <fullName evidence="4">O-acyltransferase like protein</fullName>
    </submittedName>
</protein>
<feature type="transmembrane region" description="Helical" evidence="1">
    <location>
        <begin position="301"/>
        <end position="321"/>
    </location>
</feature>
<keyword evidence="5" id="KW-1185">Reference proteome</keyword>
<feature type="transmembrane region" description="Helical" evidence="1">
    <location>
        <begin position="449"/>
        <end position="469"/>
    </location>
</feature>
<dbReference type="Pfam" id="PF01757">
    <property type="entry name" value="Acyl_transf_3"/>
    <property type="match status" value="1"/>
</dbReference>
<reference evidence="4" key="1">
    <citation type="submission" date="2020-08" db="EMBL/GenBank/DDBJ databases">
        <title>Multicomponent nature underlies the extraordinary mechanical properties of spider dragline silk.</title>
        <authorList>
            <person name="Kono N."/>
            <person name="Nakamura H."/>
            <person name="Mori M."/>
            <person name="Yoshida Y."/>
            <person name="Ohtoshi R."/>
            <person name="Malay A.D."/>
            <person name="Moran D.A.P."/>
            <person name="Tomita M."/>
            <person name="Numata K."/>
            <person name="Arakawa K."/>
        </authorList>
    </citation>
    <scope>NUCLEOTIDE SEQUENCE</scope>
</reference>
<keyword evidence="1" id="KW-1133">Transmembrane helix</keyword>
<feature type="signal peptide" evidence="2">
    <location>
        <begin position="1"/>
        <end position="19"/>
    </location>
</feature>
<dbReference type="Pfam" id="PF20146">
    <property type="entry name" value="NRF"/>
    <property type="match status" value="1"/>
</dbReference>
<dbReference type="PANTHER" id="PTHR11161">
    <property type="entry name" value="O-ACYLTRANSFERASE"/>
    <property type="match status" value="1"/>
</dbReference>
<dbReference type="PANTHER" id="PTHR11161:SF0">
    <property type="entry name" value="O-ACYLTRANSFERASE LIKE PROTEIN"/>
    <property type="match status" value="1"/>
</dbReference>
<feature type="domain" description="Nose resistant-to-fluoxetine protein N-terminal" evidence="3">
    <location>
        <begin position="70"/>
        <end position="225"/>
    </location>
</feature>
<feature type="transmembrane region" description="Helical" evidence="1">
    <location>
        <begin position="554"/>
        <end position="576"/>
    </location>
</feature>
<dbReference type="InterPro" id="IPR006621">
    <property type="entry name" value="Nose-resist-to-fluoxetine_N"/>
</dbReference>
<feature type="transmembrane region" description="Helical" evidence="1">
    <location>
        <begin position="390"/>
        <end position="412"/>
    </location>
</feature>
<feature type="transmembrane region" description="Helical" evidence="1">
    <location>
        <begin position="476"/>
        <end position="497"/>
    </location>
</feature>
<feature type="transmembrane region" description="Helical" evidence="1">
    <location>
        <begin position="352"/>
        <end position="369"/>
    </location>
</feature>
<feature type="transmembrane region" description="Helical" evidence="1">
    <location>
        <begin position="235"/>
        <end position="256"/>
    </location>
</feature>
<evidence type="ECO:0000313" key="4">
    <source>
        <dbReference type="EMBL" id="GFT13910.1"/>
    </source>
</evidence>
<dbReference type="GO" id="GO:0016747">
    <property type="term" value="F:acyltransferase activity, transferring groups other than amino-acyl groups"/>
    <property type="evidence" value="ECO:0007669"/>
    <property type="project" value="InterPro"/>
</dbReference>
<evidence type="ECO:0000259" key="3">
    <source>
        <dbReference type="SMART" id="SM00703"/>
    </source>
</evidence>
<proteinExistence type="predicted"/>
<dbReference type="InterPro" id="IPR002656">
    <property type="entry name" value="Acyl_transf_3_dom"/>
</dbReference>
<dbReference type="AlphaFoldDB" id="A0A8X6NHW5"/>
<feature type="chain" id="PRO_5036452289" evidence="2">
    <location>
        <begin position="20"/>
        <end position="619"/>
    </location>
</feature>
<dbReference type="EMBL" id="BMAW01104361">
    <property type="protein sequence ID" value="GFT13910.1"/>
    <property type="molecule type" value="Genomic_DNA"/>
</dbReference>
<sequence length="619" mass="70432">MIAFLNLLFLITLSTPTNAGLWRLPKIPENRTDVLESWIKLDKTLKGGTQSLIKSLMPMVLESSSKLNLSTECVKECFQLVSGLKSLKKWAFSFVDSTSKSFDGILSGTVTSFGEFDQCLETVVPHPKQKDNILFEGQYCSVEIRFRVPPKKRRYYFYDHVTELENFTGTEVLKFFTEKAHFMYCSSILIGVCIPSGCTDKDLNQILTLAAEKLHIDAEANHCETKQKEKKFLRIQIFGILCICFLASLVFLGTWIEARSVSKSDHSKLYRILLSFSMISNLKRLFSTETSIENFSCIQGLRVLTISWVILGHAYFFAGFFKMSYRTLFRAHDAATEPIAQMIINGSEAVDTFLFMGGMLVCYFTVKLVKIQKKKFHLGLFVLHRLWRIIPVYYFILLCATLVPLMGSGPAFHDVMLNSIYPCFEYWWRNALFIHNFYEATNICMLHTWYVSVDLQLYLLSLVVVLPILWSKKIGIFLNILIVVISVAYTGIVTYLYDLLPTLTVTHADIEESNLFFLYAYANVLSRAGPYFIGVLTGYILVTKPDIKIPKKTLVVGWILAALSSGSVVFATGFWYRVHRPSAFETLLYAAFYKVAFTGGVAWMTFCCITGHGGNIHLF</sequence>
<name>A0A8X6NHW5_NEPPI</name>
<dbReference type="SMART" id="SM00703">
    <property type="entry name" value="NRF"/>
    <property type="match status" value="1"/>
</dbReference>
<dbReference type="InterPro" id="IPR052728">
    <property type="entry name" value="O2_lipid_transport_reg"/>
</dbReference>